<dbReference type="EMBL" id="CP002062">
    <property type="protein sequence ID" value="ADJ15519.1"/>
    <property type="molecule type" value="Genomic_DNA"/>
</dbReference>
<accession>D8J4Q2</accession>
<dbReference type="KEGG" id="hje:HacjB3_10680"/>
<evidence type="ECO:0000313" key="5">
    <source>
        <dbReference type="Proteomes" id="UP000011645"/>
    </source>
</evidence>
<evidence type="ECO:0000256" key="1">
    <source>
        <dbReference type="SAM" id="MobiDB-lite"/>
    </source>
</evidence>
<dbReference type="GeneID" id="9419946"/>
<evidence type="ECO:0000313" key="3">
    <source>
        <dbReference type="EMBL" id="ELY36072.1"/>
    </source>
</evidence>
<dbReference type="RefSeq" id="WP_008416953.1">
    <property type="nucleotide sequence ID" value="NC_014297.1"/>
</dbReference>
<evidence type="ECO:0000313" key="4">
    <source>
        <dbReference type="Proteomes" id="UP000000390"/>
    </source>
</evidence>
<dbReference type="STRING" id="795797.HacjB3_10680"/>
<protein>
    <submittedName>
        <fullName evidence="2">Uncharacterized protein</fullName>
    </submittedName>
</protein>
<evidence type="ECO:0000313" key="2">
    <source>
        <dbReference type="EMBL" id="ADJ15519.1"/>
    </source>
</evidence>
<name>D8J4Q2_HALJB</name>
<dbReference type="AlphaFoldDB" id="D8J4Q2"/>
<keyword evidence="5" id="KW-1185">Reference proteome</keyword>
<dbReference type="Proteomes" id="UP000011645">
    <property type="component" value="Unassembled WGS sequence"/>
</dbReference>
<dbReference type="EMBL" id="AOHV01000030">
    <property type="protein sequence ID" value="ELY36072.1"/>
    <property type="molecule type" value="Genomic_DNA"/>
</dbReference>
<proteinExistence type="predicted"/>
<dbReference type="PATRIC" id="fig|795797.18.peg.2135"/>
<reference evidence="2 4" key="1">
    <citation type="journal article" date="2010" name="J. Bacteriol.">
        <title>Complete genome sequence of Halalkalicoccus jeotgali B3(T), an extremely halophilic archaeon.</title>
        <authorList>
            <person name="Roh S.W."/>
            <person name="Nam Y.D."/>
            <person name="Nam S.H."/>
            <person name="Choi S.H."/>
            <person name="Park H.S."/>
            <person name="Bae J.W."/>
        </authorList>
    </citation>
    <scope>NUCLEOTIDE SEQUENCE [LARGE SCALE GENOMIC DNA]</scope>
    <source>
        <strain evidence="2">B3</strain>
        <strain evidence="4">DSM 18796 / CECT 7217 / JCM 14584 / KCTC 4019 / B3</strain>
    </source>
</reference>
<feature type="region of interest" description="Disordered" evidence="1">
    <location>
        <begin position="1"/>
        <end position="23"/>
    </location>
</feature>
<dbReference type="Proteomes" id="UP000000390">
    <property type="component" value="Chromosome"/>
</dbReference>
<reference evidence="3 5" key="2">
    <citation type="journal article" date="2014" name="PLoS Genet.">
        <title>Phylogenetically driven sequencing of extremely halophilic archaea reveals strategies for static and dynamic osmo-response.</title>
        <authorList>
            <person name="Becker E.A."/>
            <person name="Seitzer P.M."/>
            <person name="Tritt A."/>
            <person name="Larsen D."/>
            <person name="Krusor M."/>
            <person name="Yao A.I."/>
            <person name="Wu D."/>
            <person name="Madern D."/>
            <person name="Eisen J.A."/>
            <person name="Darling A.E."/>
            <person name="Facciotti M.T."/>
        </authorList>
    </citation>
    <scope>NUCLEOTIDE SEQUENCE [LARGE SCALE GENOMIC DNA]</scope>
    <source>
        <strain evidence="3">B3</strain>
        <strain evidence="5">DSM 18796 / CECT 7217 / JCM 14584 / KCTC 4019 / B3</strain>
    </source>
</reference>
<gene>
    <name evidence="2" type="ordered locus">HacjB3_10680</name>
    <name evidence="3" type="ORF">C497_11987</name>
</gene>
<dbReference type="HOGENOM" id="CLU_2911376_0_0_2"/>
<dbReference type="OrthoDB" id="256412at2157"/>
<organism evidence="2 4">
    <name type="scientific">Halalkalicoccus jeotgali (strain DSM 18796 / CECT 7217 / JCM 14584 / KCTC 4019 / B3)</name>
    <dbReference type="NCBI Taxonomy" id="795797"/>
    <lineage>
        <taxon>Archaea</taxon>
        <taxon>Methanobacteriati</taxon>
        <taxon>Methanobacteriota</taxon>
        <taxon>Stenosarchaea group</taxon>
        <taxon>Halobacteria</taxon>
        <taxon>Halobacteriales</taxon>
        <taxon>Halococcaceae</taxon>
        <taxon>Halalkalicoccus</taxon>
    </lineage>
</organism>
<sequence length="61" mass="6699">MSTRDDDLLVGDSDGIGVRSTESEDEPFDYYLVGPDRGEFGFDAAEVQEIRELLDNTLGNG</sequence>